<dbReference type="InterPro" id="IPR016130">
    <property type="entry name" value="Tyr_Pase_AS"/>
</dbReference>
<dbReference type="InterPro" id="IPR000073">
    <property type="entry name" value="AB_hydrolase_1"/>
</dbReference>
<evidence type="ECO:0000259" key="2">
    <source>
        <dbReference type="PROSITE" id="PS50056"/>
    </source>
</evidence>
<gene>
    <name evidence="3" type="ORF">M409DRAFT_21381</name>
</gene>
<dbReference type="CDD" id="cd14502">
    <property type="entry name" value="RNA_5'-triphosphatase"/>
    <property type="match status" value="1"/>
</dbReference>
<dbReference type="SUPFAM" id="SSF53474">
    <property type="entry name" value="alpha/beta-Hydrolases"/>
    <property type="match status" value="1"/>
</dbReference>
<dbReference type="SUPFAM" id="SSF52799">
    <property type="entry name" value="(Phosphotyrosine protein) phosphatases II"/>
    <property type="match status" value="1"/>
</dbReference>
<dbReference type="InterPro" id="IPR000340">
    <property type="entry name" value="Dual-sp_phosphatase_cat-dom"/>
</dbReference>
<dbReference type="PANTHER" id="PTHR10367">
    <property type="entry name" value="MRNA-CAPPING ENZYME"/>
    <property type="match status" value="1"/>
</dbReference>
<dbReference type="GO" id="GO:0004484">
    <property type="term" value="F:mRNA guanylyltransferase activity"/>
    <property type="evidence" value="ECO:0007669"/>
    <property type="project" value="TreeGrafter"/>
</dbReference>
<feature type="domain" description="Tyrosine specific protein phosphatases" evidence="2">
    <location>
        <begin position="527"/>
        <end position="591"/>
    </location>
</feature>
<dbReference type="GeneID" id="54559105"/>
<dbReference type="EMBL" id="ML993590">
    <property type="protein sequence ID" value="KAF2168636.1"/>
    <property type="molecule type" value="Genomic_DNA"/>
</dbReference>
<evidence type="ECO:0000313" key="4">
    <source>
        <dbReference type="Proteomes" id="UP000799537"/>
    </source>
</evidence>
<dbReference type="PANTHER" id="PTHR10367:SF25">
    <property type="entry name" value="DUAL SPECIFICITY PHOSPHATASE CATALYTIC DOMAIN PROTEIN (AFU_ORTHOLOGUE AFUA_1G03540)"/>
    <property type="match status" value="1"/>
</dbReference>
<dbReference type="OrthoDB" id="428974at2759"/>
<reference evidence="3" key="1">
    <citation type="journal article" date="2020" name="Stud. Mycol.">
        <title>101 Dothideomycetes genomes: a test case for predicting lifestyles and emergence of pathogens.</title>
        <authorList>
            <person name="Haridas S."/>
            <person name="Albert R."/>
            <person name="Binder M."/>
            <person name="Bloem J."/>
            <person name="Labutti K."/>
            <person name="Salamov A."/>
            <person name="Andreopoulos B."/>
            <person name="Baker S."/>
            <person name="Barry K."/>
            <person name="Bills G."/>
            <person name="Bluhm B."/>
            <person name="Cannon C."/>
            <person name="Castanera R."/>
            <person name="Culley D."/>
            <person name="Daum C."/>
            <person name="Ezra D."/>
            <person name="Gonzalez J."/>
            <person name="Henrissat B."/>
            <person name="Kuo A."/>
            <person name="Liang C."/>
            <person name="Lipzen A."/>
            <person name="Lutzoni F."/>
            <person name="Magnuson J."/>
            <person name="Mondo S."/>
            <person name="Nolan M."/>
            <person name="Ohm R."/>
            <person name="Pangilinan J."/>
            <person name="Park H.-J."/>
            <person name="Ramirez L."/>
            <person name="Alfaro M."/>
            <person name="Sun H."/>
            <person name="Tritt A."/>
            <person name="Yoshinaga Y."/>
            <person name="Zwiers L.-H."/>
            <person name="Turgeon B."/>
            <person name="Goodwin S."/>
            <person name="Spatafora J."/>
            <person name="Crous P."/>
            <person name="Grigoriev I."/>
        </authorList>
    </citation>
    <scope>NUCLEOTIDE SEQUENCE</scope>
    <source>
        <strain evidence="3">ATCC 36951</strain>
    </source>
</reference>
<evidence type="ECO:0000313" key="3">
    <source>
        <dbReference type="EMBL" id="KAF2168636.1"/>
    </source>
</evidence>
<protein>
    <recommendedName>
        <fullName evidence="2">Tyrosine specific protein phosphatases domain-containing protein</fullName>
    </recommendedName>
</protein>
<organism evidence="3 4">
    <name type="scientific">Zasmidium cellare ATCC 36951</name>
    <dbReference type="NCBI Taxonomy" id="1080233"/>
    <lineage>
        <taxon>Eukaryota</taxon>
        <taxon>Fungi</taxon>
        <taxon>Dikarya</taxon>
        <taxon>Ascomycota</taxon>
        <taxon>Pezizomycotina</taxon>
        <taxon>Dothideomycetes</taxon>
        <taxon>Dothideomycetidae</taxon>
        <taxon>Mycosphaerellales</taxon>
        <taxon>Mycosphaerellaceae</taxon>
        <taxon>Zasmidium</taxon>
    </lineage>
</organism>
<dbReference type="GO" id="GO:0006370">
    <property type="term" value="P:7-methylguanosine mRNA capping"/>
    <property type="evidence" value="ECO:0007669"/>
    <property type="project" value="TreeGrafter"/>
</dbReference>
<dbReference type="AlphaFoldDB" id="A0A6A6CT40"/>
<feature type="compositionally biased region" description="Polar residues" evidence="1">
    <location>
        <begin position="352"/>
        <end position="363"/>
    </location>
</feature>
<keyword evidence="4" id="KW-1185">Reference proteome</keyword>
<dbReference type="Proteomes" id="UP000799537">
    <property type="component" value="Unassembled WGS sequence"/>
</dbReference>
<dbReference type="FunFam" id="3.90.190.10:FF:000090">
    <property type="entry name" value="Dual specificity phosphatase catalytic domain protein"/>
    <property type="match status" value="1"/>
</dbReference>
<proteinExistence type="predicted"/>
<sequence>MAQTTLTKLLDRSSDLRPSSSKWPLALSLRGLLGAAGAAWWYKQTYGLPKSLRIRDAASTDPGLLQKGTTFERYETPSGHVYPRIRTFYLEHSKANKLPQDIPLLVFMHGLGGSAAQFSALLTSLVNVAPCLAIDLPGCGRSDFEPNDDEAYTTLAFAELLYCAIDRYRKKDVNQKVILIGHSMGCTITTLLASSTSPLAHLCEDHISGVVAICPRSHPLTDKQLLQIQRLNWIWTPLFNLIRLVDRRGGVTSASVLRVVGKDADYETRKLQLRFNQQSKSAVFQKILRGLYLQEQKTKENGEESLLGKRIWSGLKVPLFLTAAENDTLQMPASSDQQQDEEVAPDQLGSAPPQTIDQANGSQVVKEESSTTKHSFVLKSEIFPAPSSHSLIYTTRDVRVLSSLIEAFLARHVDERLGQDWQLRHMTTSGKWDVKNYKKWQAIQPCSPPIAGIFRAMKTMREQDDVHSPREFVKRYGWQNVPGGATMVLDISHDTPVYNSQTLDDAGVEYHKFPTVSKQPPTEDEVEQFIDIVNQLRASPKIAGASDKVKPTIAVHCHYGFNRTGFFLVCYLIEKEGWKVEDALAEFAEKRAPGIKHDFFVNELFRRYAMKMERRGTIVG</sequence>
<dbReference type="InterPro" id="IPR000387">
    <property type="entry name" value="Tyr_Pase_dom"/>
</dbReference>
<dbReference type="Gene3D" id="3.90.190.10">
    <property type="entry name" value="Protein tyrosine phosphatase superfamily"/>
    <property type="match status" value="1"/>
</dbReference>
<feature type="region of interest" description="Disordered" evidence="1">
    <location>
        <begin position="331"/>
        <end position="370"/>
    </location>
</feature>
<dbReference type="Gene3D" id="3.40.50.1820">
    <property type="entry name" value="alpha/beta hydrolase"/>
    <property type="match status" value="1"/>
</dbReference>
<evidence type="ECO:0000256" key="1">
    <source>
        <dbReference type="SAM" id="MobiDB-lite"/>
    </source>
</evidence>
<accession>A0A6A6CT40</accession>
<name>A0A6A6CT40_ZASCE</name>
<dbReference type="InterPro" id="IPR029021">
    <property type="entry name" value="Prot-tyrosine_phosphatase-like"/>
</dbReference>
<dbReference type="InterPro" id="IPR051029">
    <property type="entry name" value="mRNA_Capping_Enz/RNA_Phosphat"/>
</dbReference>
<dbReference type="Pfam" id="PF00561">
    <property type="entry name" value="Abhydrolase_1"/>
    <property type="match status" value="1"/>
</dbReference>
<dbReference type="InterPro" id="IPR029058">
    <property type="entry name" value="AB_hydrolase_fold"/>
</dbReference>
<dbReference type="RefSeq" id="XP_033669525.1">
    <property type="nucleotide sequence ID" value="XM_033805833.1"/>
</dbReference>
<dbReference type="PROSITE" id="PS50056">
    <property type="entry name" value="TYR_PHOSPHATASE_2"/>
    <property type="match status" value="1"/>
</dbReference>
<dbReference type="Pfam" id="PF00782">
    <property type="entry name" value="DSPc"/>
    <property type="match status" value="1"/>
</dbReference>
<dbReference type="PROSITE" id="PS00383">
    <property type="entry name" value="TYR_PHOSPHATASE_1"/>
    <property type="match status" value="1"/>
</dbReference>